<name>A0A942U281_9BACI</name>
<dbReference type="RefSeq" id="WP_213117744.1">
    <property type="nucleotide sequence ID" value="NZ_JAGYPF010000002.1"/>
</dbReference>
<reference evidence="2" key="1">
    <citation type="submission" date="2021-05" db="EMBL/GenBank/DDBJ databases">
        <title>Novel Bacillus species.</title>
        <authorList>
            <person name="Liu G."/>
        </authorList>
    </citation>
    <scope>NUCLEOTIDE SEQUENCE</scope>
    <source>
        <strain evidence="2">FJAT-49825</strain>
    </source>
</reference>
<evidence type="ECO:0000313" key="3">
    <source>
        <dbReference type="Proteomes" id="UP000679749"/>
    </source>
</evidence>
<comment type="caution">
    <text evidence="2">The sequence shown here is derived from an EMBL/GenBank/DDBJ whole genome shotgun (WGS) entry which is preliminary data.</text>
</comment>
<protein>
    <submittedName>
        <fullName evidence="2">Uncharacterized protein</fullName>
    </submittedName>
</protein>
<evidence type="ECO:0000313" key="2">
    <source>
        <dbReference type="EMBL" id="MBS4213246.1"/>
    </source>
</evidence>
<sequence length="47" mass="5213">MNEQSNNEQSTANQQNTIKSSNSQPIVKRSIQIIKHGGCGCGKRRQI</sequence>
<feature type="compositionally biased region" description="Polar residues" evidence="1">
    <location>
        <begin position="1"/>
        <end position="25"/>
    </location>
</feature>
<gene>
    <name evidence="2" type="ORF">KHA99_12375</name>
</gene>
<dbReference type="AlphaFoldDB" id="A0A942U281"/>
<dbReference type="Proteomes" id="UP000679749">
    <property type="component" value="Unassembled WGS sequence"/>
</dbReference>
<evidence type="ECO:0000256" key="1">
    <source>
        <dbReference type="SAM" id="MobiDB-lite"/>
    </source>
</evidence>
<feature type="region of interest" description="Disordered" evidence="1">
    <location>
        <begin position="1"/>
        <end position="28"/>
    </location>
</feature>
<organism evidence="2 3">
    <name type="scientific">Neobacillus rhizophilus</name>
    <dbReference type="NCBI Taxonomy" id="2833579"/>
    <lineage>
        <taxon>Bacteria</taxon>
        <taxon>Bacillati</taxon>
        <taxon>Bacillota</taxon>
        <taxon>Bacilli</taxon>
        <taxon>Bacillales</taxon>
        <taxon>Bacillaceae</taxon>
        <taxon>Neobacillus</taxon>
    </lineage>
</organism>
<dbReference type="EMBL" id="JAGYPF010000002">
    <property type="protein sequence ID" value="MBS4213246.1"/>
    <property type="molecule type" value="Genomic_DNA"/>
</dbReference>
<keyword evidence="3" id="KW-1185">Reference proteome</keyword>
<proteinExistence type="predicted"/>
<accession>A0A942U281</accession>